<dbReference type="FunFam" id="3.40.50.2000:FF:000021">
    <property type="entry name" value="UDP-glucuronosyltransferase"/>
    <property type="match status" value="1"/>
</dbReference>
<sequence length="561" mass="63520">MPLIGTDYNENKYCQIVLNNANSSSFVFKNNKKIFSREVDTFYLSTEKGEIGLFPNVNQIIFEENNELKKQSWEICSESAKELKKVFSPTISRSHMISNARIADTLASDGHNVTLLEVEFFEKIGELNASKVANTILVPGQFIDPKEFNTSLIAEMSFKSVYLPMDFLVGSIIQTTFNNACEKFLLVSEKLFDKLRNEKFDIIISEQLNSCGAGVGHLLGIPTNILVSSCPIQEHIASILGLSNPGSYIPSLYESNLPDKMSIYERTTNLFRQFAGYVYLIYGVDPLTKIFKKHYGATFPDLRTIVAESPFVFVNVDEFLDFPRPIFSNIIYIGGLGMEEGKNTKINKIEDPINIEMSTKGKKGVVFFSMGSIMKTTDMAENFRRNVLLTFSQLTDYHFIVKIENDDYFSLNFAKQFKNILVTSWAPQTFILKHPRLKLFITHGGYNSLMESARAGIPLISMGFFADQFRNGRVAERNGWGLPFDKRLLLNGNEEFKKAISKVVGNPSYLKSAKRIQKLVLNKPFSAEERLLRSIRFLEISGGKLPELLPESRNMSTIAFL</sequence>
<dbReference type="Proteomes" id="UP000887563">
    <property type="component" value="Unplaced"/>
</dbReference>
<dbReference type="InterPro" id="IPR002213">
    <property type="entry name" value="UDP_glucos_trans"/>
</dbReference>
<evidence type="ECO:0000256" key="1">
    <source>
        <dbReference type="ARBA" id="ARBA00009995"/>
    </source>
</evidence>
<evidence type="ECO:0000256" key="3">
    <source>
        <dbReference type="ARBA" id="ARBA00022676"/>
    </source>
</evidence>
<reference evidence="7" key="1">
    <citation type="submission" date="2022-11" db="UniProtKB">
        <authorList>
            <consortium name="WormBaseParasite"/>
        </authorList>
    </citation>
    <scope>IDENTIFICATION</scope>
</reference>
<evidence type="ECO:0000313" key="7">
    <source>
        <dbReference type="WBParaSite" id="Minc3s00886g18507"/>
    </source>
</evidence>
<accession>A0A914M197</accession>
<dbReference type="PANTHER" id="PTHR48043:SF143">
    <property type="entry name" value="UDP-GLUCURONOSYLTRANSFERASE"/>
    <property type="match status" value="1"/>
</dbReference>
<comment type="catalytic activity">
    <reaction evidence="5">
        <text>glucuronate acceptor + UDP-alpha-D-glucuronate = acceptor beta-D-glucuronoside + UDP + H(+)</text>
        <dbReference type="Rhea" id="RHEA:21032"/>
        <dbReference type="ChEBI" id="CHEBI:15378"/>
        <dbReference type="ChEBI" id="CHEBI:58052"/>
        <dbReference type="ChEBI" id="CHEBI:58223"/>
        <dbReference type="ChEBI" id="CHEBI:132367"/>
        <dbReference type="ChEBI" id="CHEBI:132368"/>
        <dbReference type="EC" id="2.4.1.17"/>
    </reaction>
</comment>
<comment type="similarity">
    <text evidence="1">Belongs to the UDP-glycosyltransferase family.</text>
</comment>
<evidence type="ECO:0000256" key="5">
    <source>
        <dbReference type="ARBA" id="ARBA00047475"/>
    </source>
</evidence>
<keyword evidence="4" id="KW-0808">Transferase</keyword>
<evidence type="ECO:0000256" key="2">
    <source>
        <dbReference type="ARBA" id="ARBA00012544"/>
    </source>
</evidence>
<name>A0A914M197_MELIC</name>
<protein>
    <recommendedName>
        <fullName evidence="2">glucuronosyltransferase</fullName>
        <ecNumber evidence="2">2.4.1.17</ecNumber>
    </recommendedName>
</protein>
<dbReference type="PANTHER" id="PTHR48043">
    <property type="entry name" value="EG:EG0003.4 PROTEIN-RELATED"/>
    <property type="match status" value="1"/>
</dbReference>
<dbReference type="InterPro" id="IPR050271">
    <property type="entry name" value="UDP-glycosyltransferase"/>
</dbReference>
<dbReference type="EC" id="2.4.1.17" evidence="2"/>
<dbReference type="Pfam" id="PF00201">
    <property type="entry name" value="UDPGT"/>
    <property type="match status" value="1"/>
</dbReference>
<organism evidence="6 7">
    <name type="scientific">Meloidogyne incognita</name>
    <name type="common">Southern root-knot nematode worm</name>
    <name type="synonym">Oxyuris incognita</name>
    <dbReference type="NCBI Taxonomy" id="6306"/>
    <lineage>
        <taxon>Eukaryota</taxon>
        <taxon>Metazoa</taxon>
        <taxon>Ecdysozoa</taxon>
        <taxon>Nematoda</taxon>
        <taxon>Chromadorea</taxon>
        <taxon>Rhabditida</taxon>
        <taxon>Tylenchina</taxon>
        <taxon>Tylenchomorpha</taxon>
        <taxon>Tylenchoidea</taxon>
        <taxon>Meloidogynidae</taxon>
        <taxon>Meloidogyninae</taxon>
        <taxon>Meloidogyne</taxon>
        <taxon>Meloidogyne incognita group</taxon>
    </lineage>
</organism>
<keyword evidence="3" id="KW-0328">Glycosyltransferase</keyword>
<evidence type="ECO:0000313" key="6">
    <source>
        <dbReference type="Proteomes" id="UP000887563"/>
    </source>
</evidence>
<dbReference type="AlphaFoldDB" id="A0A914M197"/>
<evidence type="ECO:0000256" key="4">
    <source>
        <dbReference type="ARBA" id="ARBA00022679"/>
    </source>
</evidence>
<dbReference type="WBParaSite" id="Minc3s00886g18507">
    <property type="protein sequence ID" value="Minc3s00886g18507"/>
    <property type="gene ID" value="Minc3s00886g18507"/>
</dbReference>
<dbReference type="SUPFAM" id="SSF53756">
    <property type="entry name" value="UDP-Glycosyltransferase/glycogen phosphorylase"/>
    <property type="match status" value="1"/>
</dbReference>
<dbReference type="Gene3D" id="3.40.50.2000">
    <property type="entry name" value="Glycogen Phosphorylase B"/>
    <property type="match status" value="2"/>
</dbReference>
<dbReference type="GO" id="GO:0015020">
    <property type="term" value="F:glucuronosyltransferase activity"/>
    <property type="evidence" value="ECO:0007669"/>
    <property type="project" value="UniProtKB-EC"/>
</dbReference>
<proteinExistence type="inferred from homology"/>
<keyword evidence="6" id="KW-1185">Reference proteome</keyword>
<dbReference type="CDD" id="cd03784">
    <property type="entry name" value="GT1_Gtf-like"/>
    <property type="match status" value="1"/>
</dbReference>